<feature type="region of interest" description="Disordered" evidence="9">
    <location>
        <begin position="140"/>
        <end position="187"/>
    </location>
</feature>
<dbReference type="GO" id="GO:0005783">
    <property type="term" value="C:endoplasmic reticulum"/>
    <property type="evidence" value="ECO:0007669"/>
    <property type="project" value="UniProtKB-SubCell"/>
</dbReference>
<evidence type="ECO:0000313" key="12">
    <source>
        <dbReference type="Proteomes" id="UP000738325"/>
    </source>
</evidence>
<gene>
    <name evidence="11" type="ORF">BGZ99_002920</name>
</gene>
<dbReference type="Gene3D" id="3.40.50.11350">
    <property type="match status" value="1"/>
</dbReference>
<evidence type="ECO:0000256" key="7">
    <source>
        <dbReference type="ARBA" id="ARBA00025803"/>
    </source>
</evidence>
<dbReference type="OrthoDB" id="423313at2759"/>
<dbReference type="GO" id="GO:0006004">
    <property type="term" value="P:fucose metabolic process"/>
    <property type="evidence" value="ECO:0007669"/>
    <property type="project" value="UniProtKB-KW"/>
</dbReference>
<evidence type="ECO:0000256" key="1">
    <source>
        <dbReference type="ARBA" id="ARBA00004240"/>
    </source>
</evidence>
<dbReference type="Gene3D" id="3.40.50.11340">
    <property type="match status" value="1"/>
</dbReference>
<comment type="similarity">
    <text evidence="7">Belongs to the glycosyltransferase 68 family.</text>
</comment>
<evidence type="ECO:0000256" key="6">
    <source>
        <dbReference type="ARBA" id="ARBA00023277"/>
    </source>
</evidence>
<keyword evidence="10" id="KW-1133">Transmembrane helix</keyword>
<dbReference type="EMBL" id="JAAAIP010000195">
    <property type="protein sequence ID" value="KAG0323144.1"/>
    <property type="molecule type" value="Genomic_DNA"/>
</dbReference>
<evidence type="ECO:0000256" key="10">
    <source>
        <dbReference type="SAM" id="Phobius"/>
    </source>
</evidence>
<keyword evidence="6" id="KW-0119">Carbohydrate metabolism</keyword>
<dbReference type="Pfam" id="PF10250">
    <property type="entry name" value="O-FucT"/>
    <property type="match status" value="1"/>
</dbReference>
<name>A0A9P6UWU9_9FUNG</name>
<dbReference type="PANTHER" id="PTHR13398:SF0">
    <property type="entry name" value="GDP-FUCOSE PROTEIN O-FUCOSYLTRANSFERASE 2"/>
    <property type="match status" value="1"/>
</dbReference>
<keyword evidence="10" id="KW-0472">Membrane</keyword>
<comment type="caution">
    <text evidence="11">The sequence shown here is derived from an EMBL/GenBank/DDBJ whole genome shotgun (WGS) entry which is preliminary data.</text>
</comment>
<comment type="pathway">
    <text evidence="2">Protein modification; protein glycosylation.</text>
</comment>
<keyword evidence="5" id="KW-0294">Fucose metabolism</keyword>
<accession>A0A9P6UWU9</accession>
<protein>
    <recommendedName>
        <fullName evidence="8">GDP-fucose protein O-fucosyltransferase 2</fullName>
    </recommendedName>
</protein>
<feature type="compositionally biased region" description="Polar residues" evidence="9">
    <location>
        <begin position="149"/>
        <end position="187"/>
    </location>
</feature>
<evidence type="ECO:0000256" key="4">
    <source>
        <dbReference type="ARBA" id="ARBA00022824"/>
    </source>
</evidence>
<dbReference type="InterPro" id="IPR019378">
    <property type="entry name" value="GDP-Fuc_O-FucTrfase"/>
</dbReference>
<reference evidence="11" key="1">
    <citation type="journal article" date="2020" name="Fungal Divers.">
        <title>Resolving the Mortierellaceae phylogeny through synthesis of multi-gene phylogenetics and phylogenomics.</title>
        <authorList>
            <person name="Vandepol N."/>
            <person name="Liber J."/>
            <person name="Desiro A."/>
            <person name="Na H."/>
            <person name="Kennedy M."/>
            <person name="Barry K."/>
            <person name="Grigoriev I.V."/>
            <person name="Miller A.N."/>
            <person name="O'Donnell K."/>
            <person name="Stajich J.E."/>
            <person name="Bonito G."/>
        </authorList>
    </citation>
    <scope>NUCLEOTIDE SEQUENCE</scope>
    <source>
        <strain evidence="11">REB-010B</strain>
    </source>
</reference>
<keyword evidence="4" id="KW-0256">Endoplasmic reticulum</keyword>
<evidence type="ECO:0000313" key="11">
    <source>
        <dbReference type="EMBL" id="KAG0323144.1"/>
    </source>
</evidence>
<dbReference type="GO" id="GO:0046922">
    <property type="term" value="F:peptide-O-fucosyltransferase activity"/>
    <property type="evidence" value="ECO:0007669"/>
    <property type="project" value="InterPro"/>
</dbReference>
<dbReference type="InterPro" id="IPR045130">
    <property type="entry name" value="OFUT2-like"/>
</dbReference>
<keyword evidence="3" id="KW-0808">Transferase</keyword>
<keyword evidence="12" id="KW-1185">Reference proteome</keyword>
<keyword evidence="10" id="KW-0812">Transmembrane</keyword>
<comment type="subcellular location">
    <subcellularLocation>
        <location evidence="1">Endoplasmic reticulum</location>
    </subcellularLocation>
</comment>
<evidence type="ECO:0000256" key="5">
    <source>
        <dbReference type="ARBA" id="ARBA00023253"/>
    </source>
</evidence>
<evidence type="ECO:0000256" key="8">
    <source>
        <dbReference type="ARBA" id="ARBA00026232"/>
    </source>
</evidence>
<dbReference type="CDD" id="cd11296">
    <property type="entry name" value="O-FucT_like"/>
    <property type="match status" value="1"/>
</dbReference>
<organism evidence="11 12">
    <name type="scientific">Dissophora globulifera</name>
    <dbReference type="NCBI Taxonomy" id="979702"/>
    <lineage>
        <taxon>Eukaryota</taxon>
        <taxon>Fungi</taxon>
        <taxon>Fungi incertae sedis</taxon>
        <taxon>Mucoromycota</taxon>
        <taxon>Mortierellomycotina</taxon>
        <taxon>Mortierellomycetes</taxon>
        <taxon>Mortierellales</taxon>
        <taxon>Mortierellaceae</taxon>
        <taxon>Dissophora</taxon>
    </lineage>
</organism>
<sequence>MSLASNAPRPLENSTAFRHFYSSRTCHTQRRVAIFLSLILLLSSGSLVILHISSSQAELSRDQYDSSTSVTRWTAKRFTSGSHHWNGDFEETAEQEDVIYQSDVRRTFGRPRIALPRRDPYDDEREQGLMQLQIELQENQSKQSREQLLDQSQQQFPPVPNQDSSAMPWTPLPESQQNPQSKETELRIQQSALHPAPFQTTLAPDRTRYLIYLPYAGITKQFYGVLRGMEVAKRLGRTLIIPPITSSSYDKTKQNQPWSKYLDLKTFSQATDTKVIELHELRDEDLAEYNKLQCRITCGIGSKHSLDPTAKGFLRQWRLNATLTPLQLDGSKLNTILSTLEPLNSEKYICISNAYQIQVEDNLEWKRFGQYLHFTHELEGFVHQFLKKNLVKSQAEIDSVTGKEIRPARFRYLVVHARRGNFSTYCEDNFAGPSMIHCLPSTAQIAERIDLVQERLNPTSDPADALPVFVATNERDPDELRQFANLGWRHLDHTAMGTIDALGIFGPMMVDQVFMAYAETLVGIQMSTFSRVGALRQRDWHGREVEYM</sequence>
<proteinExistence type="inferred from homology"/>
<evidence type="ECO:0000256" key="9">
    <source>
        <dbReference type="SAM" id="MobiDB-lite"/>
    </source>
</evidence>
<dbReference type="AlphaFoldDB" id="A0A9P6UWU9"/>
<evidence type="ECO:0000256" key="2">
    <source>
        <dbReference type="ARBA" id="ARBA00004922"/>
    </source>
</evidence>
<dbReference type="Proteomes" id="UP000738325">
    <property type="component" value="Unassembled WGS sequence"/>
</dbReference>
<evidence type="ECO:0000256" key="3">
    <source>
        <dbReference type="ARBA" id="ARBA00022679"/>
    </source>
</evidence>
<dbReference type="PANTHER" id="PTHR13398">
    <property type="entry name" value="GDP-FUCOSE PROTEIN O-FUCOSYLTRANSFERASE 2"/>
    <property type="match status" value="1"/>
</dbReference>
<feature type="transmembrane region" description="Helical" evidence="10">
    <location>
        <begin position="32"/>
        <end position="52"/>
    </location>
</feature>